<comment type="cofactor">
    <cofactor evidence="1">
        <name>FMN</name>
        <dbReference type="ChEBI" id="CHEBI:58210"/>
    </cofactor>
</comment>
<dbReference type="SMART" id="SM00903">
    <property type="entry name" value="Flavin_Reduct"/>
    <property type="match status" value="1"/>
</dbReference>
<dbReference type="GO" id="GO:0016646">
    <property type="term" value="F:oxidoreductase activity, acting on the CH-NH group of donors, NAD or NADP as acceptor"/>
    <property type="evidence" value="ECO:0007669"/>
    <property type="project" value="UniProtKB-ARBA"/>
</dbReference>
<evidence type="ECO:0000259" key="4">
    <source>
        <dbReference type="SMART" id="SM00903"/>
    </source>
</evidence>
<dbReference type="Proteomes" id="UP000093954">
    <property type="component" value="Unassembled WGS sequence"/>
</dbReference>
<dbReference type="PATRIC" id="fig|1353534.3.peg.3788"/>
<gene>
    <name evidence="5" type="primary">flr_3</name>
    <name evidence="5" type="ORF">CLRAG_37240</name>
</gene>
<organism evidence="5 6">
    <name type="scientific">Clostridium ragsdalei P11</name>
    <dbReference type="NCBI Taxonomy" id="1353534"/>
    <lineage>
        <taxon>Bacteria</taxon>
        <taxon>Bacillati</taxon>
        <taxon>Bacillota</taxon>
        <taxon>Clostridia</taxon>
        <taxon>Eubacteriales</taxon>
        <taxon>Clostridiaceae</taxon>
        <taxon>Clostridium</taxon>
    </lineage>
</organism>
<accession>A0A1A6AJ73</accession>
<dbReference type="SUPFAM" id="SSF50475">
    <property type="entry name" value="FMN-binding split barrel"/>
    <property type="match status" value="1"/>
</dbReference>
<dbReference type="InterPro" id="IPR052174">
    <property type="entry name" value="Flavoredoxin"/>
</dbReference>
<evidence type="ECO:0000256" key="2">
    <source>
        <dbReference type="ARBA" id="ARBA00022630"/>
    </source>
</evidence>
<evidence type="ECO:0000313" key="5">
    <source>
        <dbReference type="EMBL" id="OBR90117.1"/>
    </source>
</evidence>
<protein>
    <submittedName>
        <fullName evidence="5">Flavoredoxin</fullName>
    </submittedName>
</protein>
<dbReference type="InterPro" id="IPR002563">
    <property type="entry name" value="Flavin_Rdtase-like_dom"/>
</dbReference>
<reference evidence="5 6" key="1">
    <citation type="journal article" date="2012" name="Front. Microbiol.">
        <title>Draft Genome Sequence of the Virulent Strain 01-B526 of the Fish Pathogen Aeromonas salmonicida.</title>
        <authorList>
            <person name="Charette S.J."/>
            <person name="Brochu F."/>
            <person name="Boyle B."/>
            <person name="Filion G."/>
            <person name="Tanaka K.H."/>
            <person name="Derome N."/>
        </authorList>
    </citation>
    <scope>NUCLEOTIDE SEQUENCE [LARGE SCALE GENOMIC DNA]</scope>
    <source>
        <strain evidence="5 6">P11</strain>
    </source>
</reference>
<dbReference type="InterPro" id="IPR012349">
    <property type="entry name" value="Split_barrel_FMN-bd"/>
</dbReference>
<dbReference type="GO" id="GO:0010181">
    <property type="term" value="F:FMN binding"/>
    <property type="evidence" value="ECO:0007669"/>
    <property type="project" value="InterPro"/>
</dbReference>
<dbReference type="Pfam" id="PF01613">
    <property type="entry name" value="Flavin_Reduct"/>
    <property type="match status" value="1"/>
</dbReference>
<name>A0A1A6AJ73_9CLOT</name>
<sequence length="163" mass="18248">MEKIQGNMNSCLQPMPKILVSCRDANGKNNALAVAYCCNCSYDPPMIMVGIVPSRYSYKMIKETGVFVVNIVTKEEKEMFEYLGSHSGRNEDKFSKLNIKVDEGIKVNAPLLADCPINIECKVEDSIITGSHEMFAGKIEYVHADKEMIKDNGDIDFSKIQLL</sequence>
<evidence type="ECO:0000256" key="1">
    <source>
        <dbReference type="ARBA" id="ARBA00001917"/>
    </source>
</evidence>
<keyword evidence="6" id="KW-1185">Reference proteome</keyword>
<keyword evidence="2" id="KW-0285">Flavoprotein</keyword>
<dbReference type="EMBL" id="LROS01000075">
    <property type="protein sequence ID" value="OBR90117.1"/>
    <property type="molecule type" value="Genomic_DNA"/>
</dbReference>
<dbReference type="PANTHER" id="PTHR43567:SF1">
    <property type="entry name" value="FLAVOREDOXIN"/>
    <property type="match status" value="1"/>
</dbReference>
<dbReference type="RefSeq" id="WP_065079754.1">
    <property type="nucleotide sequence ID" value="NZ_LROS01000075.1"/>
</dbReference>
<proteinExistence type="inferred from homology"/>
<comment type="caution">
    <text evidence="5">The sequence shown here is derived from an EMBL/GenBank/DDBJ whole genome shotgun (WGS) entry which is preliminary data.</text>
</comment>
<dbReference type="AlphaFoldDB" id="A0A1A6AJ73"/>
<evidence type="ECO:0000256" key="3">
    <source>
        <dbReference type="ARBA" id="ARBA00038054"/>
    </source>
</evidence>
<comment type="similarity">
    <text evidence="3">Belongs to the flavoredoxin family.</text>
</comment>
<dbReference type="PANTHER" id="PTHR43567">
    <property type="entry name" value="FLAVOREDOXIN-RELATED-RELATED"/>
    <property type="match status" value="1"/>
</dbReference>
<dbReference type="Gene3D" id="2.30.110.10">
    <property type="entry name" value="Electron Transport, Fmn-binding Protein, Chain A"/>
    <property type="match status" value="1"/>
</dbReference>
<feature type="domain" description="Flavin reductase like" evidence="4">
    <location>
        <begin position="11"/>
        <end position="151"/>
    </location>
</feature>
<evidence type="ECO:0000313" key="6">
    <source>
        <dbReference type="Proteomes" id="UP000093954"/>
    </source>
</evidence>